<dbReference type="InterPro" id="IPR036322">
    <property type="entry name" value="WD40_repeat_dom_sf"/>
</dbReference>
<dbReference type="RefSeq" id="XP_020050358.1">
    <property type="nucleotide sequence ID" value="XM_020188535.1"/>
</dbReference>
<reference evidence="4" key="1">
    <citation type="submission" date="2016-05" db="EMBL/GenBank/DDBJ databases">
        <title>Comparative genomics of biotechnologically important yeasts.</title>
        <authorList>
            <consortium name="DOE Joint Genome Institute"/>
            <person name="Riley R."/>
            <person name="Haridas S."/>
            <person name="Wolfe K.H."/>
            <person name="Lopes M.R."/>
            <person name="Hittinger C.T."/>
            <person name="Goker M."/>
            <person name="Salamov A."/>
            <person name="Wisecaver J."/>
            <person name="Long T.M."/>
            <person name="Aerts A.L."/>
            <person name="Barry K."/>
            <person name="Choi C."/>
            <person name="Clum A."/>
            <person name="Coughlan A.Y."/>
            <person name="Deshpande S."/>
            <person name="Douglass A.P."/>
            <person name="Hanson S.J."/>
            <person name="Klenk H.-P."/>
            <person name="Labutti K."/>
            <person name="Lapidus A."/>
            <person name="Lindquist E."/>
            <person name="Lipzen A."/>
            <person name="Meier-Kolthoff J.P."/>
            <person name="Ohm R.A."/>
            <person name="Otillar R.P."/>
            <person name="Pangilinan J."/>
            <person name="Peng Y."/>
            <person name="Rokas A."/>
            <person name="Rosa C.A."/>
            <person name="Scheuner C."/>
            <person name="Sibirny A.A."/>
            <person name="Slot J.C."/>
            <person name="Stielow J.B."/>
            <person name="Sun H."/>
            <person name="Kurtzman C.P."/>
            <person name="Blackwell M."/>
            <person name="Grigoriev I.V."/>
            <person name="Jeffries T.W."/>
        </authorList>
    </citation>
    <scope>NUCLEOTIDE SEQUENCE [LARGE SCALE GENOMIC DNA]</scope>
    <source>
        <strain evidence="4">DSM 1968</strain>
    </source>
</reference>
<evidence type="ECO:0000259" key="2">
    <source>
        <dbReference type="Pfam" id="PF12660"/>
    </source>
</evidence>
<name>A0A1D2VR19_9ASCO</name>
<evidence type="ECO:0000259" key="1">
    <source>
        <dbReference type="Pfam" id="PF12657"/>
    </source>
</evidence>
<dbReference type="GO" id="GO:0004402">
    <property type="term" value="F:histone acetyltransferase activity"/>
    <property type="evidence" value="ECO:0007669"/>
    <property type="project" value="InterPro"/>
</dbReference>
<dbReference type="GeneID" id="30962171"/>
<organism evidence="3 4">
    <name type="scientific">Ascoidea rubescens DSM 1968</name>
    <dbReference type="NCBI Taxonomy" id="1344418"/>
    <lineage>
        <taxon>Eukaryota</taxon>
        <taxon>Fungi</taxon>
        <taxon>Dikarya</taxon>
        <taxon>Ascomycota</taxon>
        <taxon>Saccharomycotina</taxon>
        <taxon>Saccharomycetes</taxon>
        <taxon>Ascoideaceae</taxon>
        <taxon>Ascoidea</taxon>
    </lineage>
</organism>
<dbReference type="InterPro" id="IPR044230">
    <property type="entry name" value="GTF3C4"/>
</dbReference>
<dbReference type="InterPro" id="IPR024761">
    <property type="entry name" value="TFIIIC_delta_N"/>
</dbReference>
<dbReference type="GO" id="GO:0000127">
    <property type="term" value="C:transcription factor TFIIIC complex"/>
    <property type="evidence" value="ECO:0007669"/>
    <property type="project" value="InterPro"/>
</dbReference>
<accession>A0A1D2VR19</accession>
<dbReference type="InParanoid" id="A0A1D2VR19"/>
<dbReference type="Pfam" id="PF12660">
    <property type="entry name" value="zf-TFIIIC"/>
    <property type="match status" value="1"/>
</dbReference>
<evidence type="ECO:0000313" key="3">
    <source>
        <dbReference type="EMBL" id="ODV64051.1"/>
    </source>
</evidence>
<protein>
    <recommendedName>
        <fullName evidence="5">Transcription factor IIIC 90kDa subunit N-terminal domain-containing protein</fullName>
    </recommendedName>
</protein>
<dbReference type="AlphaFoldDB" id="A0A1D2VR19"/>
<keyword evidence="4" id="KW-1185">Reference proteome</keyword>
<dbReference type="GO" id="GO:0006384">
    <property type="term" value="P:transcription initiation at RNA polymerase III promoter"/>
    <property type="evidence" value="ECO:0007669"/>
    <property type="project" value="InterPro"/>
</dbReference>
<dbReference type="InterPro" id="IPR024764">
    <property type="entry name" value="TFIIIC_Znf"/>
</dbReference>
<dbReference type="Pfam" id="PF12657">
    <property type="entry name" value="TFIIIC_delta"/>
    <property type="match status" value="1"/>
</dbReference>
<dbReference type="OrthoDB" id="6021743at2759"/>
<sequence>MFKDLILGRTQLSGNSNNISWSEDGYVAFATGSTISILNPNPTKTSIYKSASDLFTLSATGDIKSYRKNEENRTILNERLSICCNPLDEFITSVSWSPSNYSDHSSCLLAGLTNSQKCYIFEQASYNPNNNTFIWKLKFDLFEELKYLLDVKNLIDQAKVESLRIHSIGWCPRISNSVSNEFTKFVVIGTEDGRINFFQINKSDGQSQLQFISFSSITIANNWIIKLDWSPWIQIDDNSNLFVSKLSIVTSDNLLFVQTIYFNRLDYKLYFDHLSVQHLVSFSFKGLLETSILRVLINKNRFFIKSIDWLLYKHRSSLDIDGFFQEDLLLIVSSTASIQAFYMVSNVFYEFSLSAVKGVNFSGLIINPVNDSKKSFELLMVEKEILSSTIDCNENIIENESGNEAPIEIEIEAETKAEAESEIKREKLTYAKNGDIYENVANVFLNFEDGFFDKKPNSSIEYQENLNNLRLSKLLSVINQDYKGFLKSFIFKKVDSWKVKNLVNYEDDLGIVFQILGICSNPAKNGLVLMHKITSVNELSYNIKARNDICLSLIPMFGEKESKVLKEFFSVNKFNCDQNIGDIAGLANFQVKLLVNLVENEFKTNRECLMNWFIYYNLIRQSFFKHLLVSNVLIVRNFKEVGALLDTDNLENYRLKEAEDKTNEKVSRDGDKIQKFTNEEEKILNLKKRLEQDVCLNEKLHRLKLFYYLVRKLDKPEELSKEDHAICQIKMQYYSLQNVDKGNNNQVAENNTENEKPFLNSKIRKKLRYLENDAIYSKLKEKFEKRVMEKIGTVIIESIDKYRMKVEGSLDKAIYHSLIKVTEDMRLAADNEKLTTNTKKSIIEFRNSDYPDEVFLFDFDSPKNSSLGVLFAEDEAGRETEIDTELIGLSEMEWRRCGLTLLPILDPSVKNCFCCGKKYIDWESYIRQYGGKEKDNWLFKTLFQSFTSCVYCGGKFFPRR</sequence>
<dbReference type="PANTHER" id="PTHR15496">
    <property type="entry name" value="GENERAL TRANSCRIPTION FACTOR 3C POLYPEPTIDE 4 FAMILY"/>
    <property type="match status" value="1"/>
</dbReference>
<dbReference type="SUPFAM" id="SSF50978">
    <property type="entry name" value="WD40 repeat-like"/>
    <property type="match status" value="1"/>
</dbReference>
<proteinExistence type="predicted"/>
<feature type="domain" description="Transcription factor IIIC putative zinc-finger" evidence="2">
    <location>
        <begin position="893"/>
        <end position="956"/>
    </location>
</feature>
<gene>
    <name evidence="3" type="ORF">ASCRUDRAFT_101798</name>
</gene>
<dbReference type="PANTHER" id="PTHR15496:SF2">
    <property type="entry name" value="GENERAL TRANSCRIPTION FACTOR 3C POLYPEPTIDE 4"/>
    <property type="match status" value="1"/>
</dbReference>
<dbReference type="EMBL" id="KV454475">
    <property type="protein sequence ID" value="ODV64051.1"/>
    <property type="molecule type" value="Genomic_DNA"/>
</dbReference>
<feature type="domain" description="Transcription factor IIIC 90kDa subunit N-terminal" evidence="1">
    <location>
        <begin position="21"/>
        <end position="381"/>
    </location>
</feature>
<dbReference type="STRING" id="1344418.A0A1D2VR19"/>
<evidence type="ECO:0008006" key="5">
    <source>
        <dbReference type="Google" id="ProtNLM"/>
    </source>
</evidence>
<dbReference type="Proteomes" id="UP000095038">
    <property type="component" value="Unassembled WGS sequence"/>
</dbReference>
<evidence type="ECO:0000313" key="4">
    <source>
        <dbReference type="Proteomes" id="UP000095038"/>
    </source>
</evidence>